<dbReference type="Pfam" id="PF00293">
    <property type="entry name" value="NUDIX"/>
    <property type="match status" value="1"/>
</dbReference>
<reference evidence="2 3" key="1">
    <citation type="journal article" date="2015" name="BMC Genomics">
        <title>Insights from the genome of Ophiocordyceps polyrhachis-furcata to pathogenicity and host specificity in insect fungi.</title>
        <authorList>
            <person name="Wichadakul D."/>
            <person name="Kobmoo N."/>
            <person name="Ingsriswang S."/>
            <person name="Tangphatsornruang S."/>
            <person name="Chantasingh D."/>
            <person name="Luangsa-ard J.J."/>
            <person name="Eurwilaichitr L."/>
        </authorList>
    </citation>
    <scope>NUCLEOTIDE SEQUENCE [LARGE SCALE GENOMIC DNA]</scope>
    <source>
        <strain evidence="2 3">BCC 54312</strain>
    </source>
</reference>
<feature type="domain" description="Nudix hydrolase" evidence="1">
    <location>
        <begin position="141"/>
        <end position="302"/>
    </location>
</feature>
<dbReference type="PANTHER" id="PTHR13622">
    <property type="entry name" value="THIAMIN PYROPHOSPHOKINASE"/>
    <property type="match status" value="1"/>
</dbReference>
<dbReference type="Pfam" id="PF15916">
    <property type="entry name" value="DUF4743"/>
    <property type="match status" value="1"/>
</dbReference>
<dbReference type="Proteomes" id="UP000253664">
    <property type="component" value="Unassembled WGS sequence"/>
</dbReference>
<dbReference type="InterPro" id="IPR031804">
    <property type="entry name" value="DUF4743"/>
</dbReference>
<name>A0A367LJD1_9HYPO</name>
<gene>
    <name evidence="2" type="ORF">L249_7111</name>
</gene>
<dbReference type="GO" id="GO:0044715">
    <property type="term" value="F:8-oxo-dGDP phosphatase activity"/>
    <property type="evidence" value="ECO:0007669"/>
    <property type="project" value="UniProtKB-ARBA"/>
</dbReference>
<dbReference type="PROSITE" id="PS51462">
    <property type="entry name" value="NUDIX"/>
    <property type="match status" value="1"/>
</dbReference>
<evidence type="ECO:0000259" key="1">
    <source>
        <dbReference type="PROSITE" id="PS51462"/>
    </source>
</evidence>
<dbReference type="InterPro" id="IPR000086">
    <property type="entry name" value="NUDIX_hydrolase_dom"/>
</dbReference>
<proteinExistence type="predicted"/>
<dbReference type="CDD" id="cd03676">
    <property type="entry name" value="NUDIX_Tnr3_like"/>
    <property type="match status" value="1"/>
</dbReference>
<dbReference type="FunFam" id="3.90.79.10:FF:000019">
    <property type="entry name" value="Thiamin pyrophosphokinase, putative"/>
    <property type="match status" value="1"/>
</dbReference>
<evidence type="ECO:0000313" key="3">
    <source>
        <dbReference type="Proteomes" id="UP000253664"/>
    </source>
</evidence>
<dbReference type="STRING" id="1330021.A0A367LJD1"/>
<dbReference type="Gene3D" id="3.90.79.10">
    <property type="entry name" value="Nucleoside Triphosphate Pyrophosphohydrolase"/>
    <property type="match status" value="1"/>
</dbReference>
<dbReference type="PANTHER" id="PTHR13622:SF8">
    <property type="entry name" value="THIAMIN PYROPHOSPHOKINASE 1"/>
    <property type="match status" value="1"/>
</dbReference>
<organism evidence="2 3">
    <name type="scientific">Ophiocordyceps polyrhachis-furcata BCC 54312</name>
    <dbReference type="NCBI Taxonomy" id="1330021"/>
    <lineage>
        <taxon>Eukaryota</taxon>
        <taxon>Fungi</taxon>
        <taxon>Dikarya</taxon>
        <taxon>Ascomycota</taxon>
        <taxon>Pezizomycotina</taxon>
        <taxon>Sordariomycetes</taxon>
        <taxon>Hypocreomycetidae</taxon>
        <taxon>Hypocreales</taxon>
        <taxon>Ophiocordycipitaceae</taxon>
        <taxon>Ophiocordyceps</taxon>
    </lineage>
</organism>
<dbReference type="EMBL" id="LKCN02000003">
    <property type="protein sequence ID" value="RCI14510.1"/>
    <property type="molecule type" value="Genomic_DNA"/>
</dbReference>
<dbReference type="AlphaFoldDB" id="A0A367LJD1"/>
<accession>A0A367LJD1</accession>
<dbReference type="InterPro" id="IPR015797">
    <property type="entry name" value="NUDIX_hydrolase-like_dom_sf"/>
</dbReference>
<dbReference type="SUPFAM" id="SSF55811">
    <property type="entry name" value="Nudix"/>
    <property type="match status" value="1"/>
</dbReference>
<protein>
    <recommendedName>
        <fullName evidence="1">Nudix hydrolase domain-containing protein</fullName>
    </recommendedName>
</protein>
<comment type="caution">
    <text evidence="2">The sequence shown here is derived from an EMBL/GenBank/DDBJ whole genome shotgun (WGS) entry which is preliminary data.</text>
</comment>
<dbReference type="OrthoDB" id="10261522at2759"/>
<sequence length="485" mass="54777">MLLNIDVVNAVDKSVSLLISIVELPYGQDQAIISTISELAYNNLHMLLWEDDEGRYPIGYILDRVVRELLRVPVVVRGHMDFDENKRTVLLFQLNTEPERTRAVAGLVHYWRDHDTFKLLQRWRGEVCPIYGRKGEILFSVERAAVGLFGTVQFGAHLTAYVTDASAPYRIKLWVAKRAANKTTFPGMLDNTVAGGLATGENPFDCILREADEEASLSVDLVSRFIRSVGTVTYIYITDEAQVGEDGFIYPECQWVYDLNLPANIIPQPKDGEAEQFFLCDVDQIGADMADGRYKPNSAIVLLDFFIRHGIIKDADNSRLDVIKQRIHRNLPFPGPHEKDWYQVKNRKTNKTCNVTTYISCEISSFDQEIYVINSQWSSYKASSRMIIMQLTLSAMVAGRSPPLPVSRQPFSSSFVPSGDSVVVRTTCRESDTAHGKSSILISRVMIVCVSLEVHEIRATRSYFDWSYRVATASTCHYERAGFNG</sequence>
<evidence type="ECO:0000313" key="2">
    <source>
        <dbReference type="EMBL" id="RCI14510.1"/>
    </source>
</evidence>
<keyword evidence="3" id="KW-1185">Reference proteome</keyword>